<accession>A0A1T1H9F9</accession>
<comment type="similarity">
    <text evidence="4">Belongs to the LptA family.</text>
</comment>
<name>A0A1T1H9F9_OCELI</name>
<keyword evidence="2 4" id="KW-0732">Signal</keyword>
<feature type="signal peptide" evidence="4">
    <location>
        <begin position="1"/>
        <end position="34"/>
    </location>
</feature>
<dbReference type="GO" id="GO:0017089">
    <property type="term" value="F:glycolipid transfer activity"/>
    <property type="evidence" value="ECO:0007669"/>
    <property type="project" value="TreeGrafter"/>
</dbReference>
<dbReference type="GO" id="GO:0043165">
    <property type="term" value="P:Gram-negative-bacterium-type cell outer membrane assembly"/>
    <property type="evidence" value="ECO:0007669"/>
    <property type="project" value="UniProtKB-UniRule"/>
</dbReference>
<feature type="domain" description="Organic solvent tolerance-like N-terminal" evidence="5">
    <location>
        <begin position="45"/>
        <end position="157"/>
    </location>
</feature>
<dbReference type="GO" id="GO:0009279">
    <property type="term" value="C:cell outer membrane"/>
    <property type="evidence" value="ECO:0007669"/>
    <property type="project" value="TreeGrafter"/>
</dbReference>
<comment type="subunit">
    <text evidence="4">Component of the lipopolysaccharide transport and assembly complex.</text>
</comment>
<dbReference type="GO" id="GO:0001530">
    <property type="term" value="F:lipopolysaccharide binding"/>
    <property type="evidence" value="ECO:0007669"/>
    <property type="project" value="InterPro"/>
</dbReference>
<dbReference type="InterPro" id="IPR014340">
    <property type="entry name" value="LptA"/>
</dbReference>
<evidence type="ECO:0000313" key="7">
    <source>
        <dbReference type="Proteomes" id="UP000190064"/>
    </source>
</evidence>
<feature type="chain" id="PRO_5010592705" description="Lipopolysaccharide export system protein LptA" evidence="4">
    <location>
        <begin position="35"/>
        <end position="190"/>
    </location>
</feature>
<dbReference type="Pfam" id="PF03968">
    <property type="entry name" value="LptD_N"/>
    <property type="match status" value="1"/>
</dbReference>
<dbReference type="AlphaFoldDB" id="A0A1T1H9F9"/>
<dbReference type="Proteomes" id="UP000190064">
    <property type="component" value="Unassembled WGS sequence"/>
</dbReference>
<dbReference type="STRING" id="966.BTA35_0213350"/>
<dbReference type="NCBIfam" id="TIGR03002">
    <property type="entry name" value="outer_YhbN_LptA"/>
    <property type="match status" value="1"/>
</dbReference>
<dbReference type="GO" id="GO:0030288">
    <property type="term" value="C:outer membrane-bounded periplasmic space"/>
    <property type="evidence" value="ECO:0007669"/>
    <property type="project" value="TreeGrafter"/>
</dbReference>
<evidence type="ECO:0000256" key="4">
    <source>
        <dbReference type="HAMAP-Rule" id="MF_01914"/>
    </source>
</evidence>
<evidence type="ECO:0000259" key="5">
    <source>
        <dbReference type="Pfam" id="PF03968"/>
    </source>
</evidence>
<dbReference type="RefSeq" id="WP_078320302.1">
    <property type="nucleotide sequence ID" value="NZ_FXTS01000007.1"/>
</dbReference>
<proteinExistence type="inferred from homology"/>
<comment type="subcellular location">
    <subcellularLocation>
        <location evidence="4">Periplasm</location>
    </subcellularLocation>
</comment>
<comment type="caution">
    <text evidence="6">The sequence shown here is derived from an EMBL/GenBank/DDBJ whole genome shotgun (WGS) entry which is preliminary data.</text>
</comment>
<keyword evidence="1 4" id="KW-0813">Transport</keyword>
<dbReference type="InterPro" id="IPR052037">
    <property type="entry name" value="LPS_export_LptA"/>
</dbReference>
<dbReference type="PANTHER" id="PTHR36504:SF1">
    <property type="entry name" value="LIPOPOLYSACCHARIDE EXPORT SYSTEM PROTEIN LPTA"/>
    <property type="match status" value="1"/>
</dbReference>
<evidence type="ECO:0000313" key="6">
    <source>
        <dbReference type="EMBL" id="OOV86483.1"/>
    </source>
</evidence>
<dbReference type="InterPro" id="IPR005653">
    <property type="entry name" value="OstA-like_N"/>
</dbReference>
<gene>
    <name evidence="4" type="primary">lptA</name>
    <name evidence="6" type="ORF">BTA35_0213350</name>
</gene>
<evidence type="ECO:0000256" key="2">
    <source>
        <dbReference type="ARBA" id="ARBA00022729"/>
    </source>
</evidence>
<comment type="function">
    <text evidence="4">Involved in the assembly of lipopolysaccharide (LPS). Required for the translocation of LPS from the inner membrane to the outer membrane. May form a bridge between the inner membrane and the outer membrane, via interactions with LptC and LptD, thereby facilitating LPS transfer across the periplasm.</text>
</comment>
<keyword evidence="7" id="KW-1185">Reference proteome</keyword>
<dbReference type="GO" id="GO:0015920">
    <property type="term" value="P:lipopolysaccharide transport"/>
    <property type="evidence" value="ECO:0007669"/>
    <property type="project" value="UniProtKB-UniRule"/>
</dbReference>
<organism evidence="6 7">
    <name type="scientific">Oceanospirillum linum</name>
    <dbReference type="NCBI Taxonomy" id="966"/>
    <lineage>
        <taxon>Bacteria</taxon>
        <taxon>Pseudomonadati</taxon>
        <taxon>Pseudomonadota</taxon>
        <taxon>Gammaproteobacteria</taxon>
        <taxon>Oceanospirillales</taxon>
        <taxon>Oceanospirillaceae</taxon>
        <taxon>Oceanospirillum</taxon>
    </lineage>
</organism>
<dbReference type="Gene3D" id="2.60.450.10">
    <property type="entry name" value="Lipopolysaccharide (LPS) transport protein A like domain"/>
    <property type="match status" value="1"/>
</dbReference>
<protein>
    <recommendedName>
        <fullName evidence="4">Lipopolysaccharide export system protein LptA</fullName>
    </recommendedName>
</protein>
<reference evidence="6" key="1">
    <citation type="submission" date="2017-02" db="EMBL/GenBank/DDBJ databases">
        <title>Draft Genome Sequence of the Salt Water Bacterium Oceanospirillum linum ATCC 11336.</title>
        <authorList>
            <person name="Trachtenberg A.M."/>
            <person name="Carney J.G."/>
            <person name="Linnane J.D."/>
            <person name="Rheaume B.A."/>
            <person name="Pitts N.L."/>
            <person name="Mykles D.L."/>
            <person name="Maclea K.S."/>
        </authorList>
    </citation>
    <scope>NUCLEOTIDE SEQUENCE [LARGE SCALE GENOMIC DNA]</scope>
    <source>
        <strain evidence="6">ATCC 11336</strain>
    </source>
</reference>
<dbReference type="HAMAP" id="MF_01914">
    <property type="entry name" value="LPS_assembly_LptA"/>
    <property type="match status" value="1"/>
</dbReference>
<evidence type="ECO:0000256" key="3">
    <source>
        <dbReference type="ARBA" id="ARBA00022764"/>
    </source>
</evidence>
<keyword evidence="3 4" id="KW-0574">Periplasm</keyword>
<evidence type="ECO:0000256" key="1">
    <source>
        <dbReference type="ARBA" id="ARBA00022448"/>
    </source>
</evidence>
<sequence precursor="true">MAQPIRHLSRFFTKAFYRLLLLIMTGLAFTPASALENDAQQPISVLAQNAEFNPDQGTAIYTGKVEIEQGSLRVKAHKVTVYRRSDGEIDKIIAEGLNDRVYLQQQPKPEDPIVKAYAMKIDYLASQQQVELTHQAELENGQDSFSGERIRYHLQSKRIQAWGQNKTQNEQSTDGRVKIILFPGEGEQAQ</sequence>
<dbReference type="PANTHER" id="PTHR36504">
    <property type="entry name" value="LIPOPOLYSACCHARIDE EXPORT SYSTEM PROTEIN LPTA"/>
    <property type="match status" value="1"/>
</dbReference>
<dbReference type="EMBL" id="MTSD02000006">
    <property type="protein sequence ID" value="OOV86483.1"/>
    <property type="molecule type" value="Genomic_DNA"/>
</dbReference>